<evidence type="ECO:0000256" key="3">
    <source>
        <dbReference type="ARBA" id="ARBA00023172"/>
    </source>
</evidence>
<feature type="domain" description="Resolvase/invertase-type recombinase catalytic" evidence="6">
    <location>
        <begin position="3"/>
        <end position="144"/>
    </location>
</feature>
<evidence type="ECO:0000256" key="4">
    <source>
        <dbReference type="PIRSR" id="PIRSR606118-50"/>
    </source>
</evidence>
<dbReference type="OrthoDB" id="2290206at2"/>
<dbReference type="InterPro" id="IPR050639">
    <property type="entry name" value="SSR_resolvase"/>
</dbReference>
<dbReference type="SUPFAM" id="SSF53041">
    <property type="entry name" value="Resolvase-like"/>
    <property type="match status" value="1"/>
</dbReference>
<sequence length="217" mass="23322">MKPIIAYIRVSTARQGRSGLGLEAQRAALARFCEAEGFEIIAEHVEVETGKGADALDRRPELVKALAAAKRRKCPVLVAKLDRLSRDVAFIAGLMAQRVPFIVAELGADADPFMLHIYAALAEKERRLISARTKAALQAVKARGKALGRHGAEQLAPAYRAEAVERAQALAPVVAEIRAAGASTLREIAAELNARGIATAKGKAWSAMQVKRVLERV</sequence>
<evidence type="ECO:0000256" key="5">
    <source>
        <dbReference type="PROSITE-ProRule" id="PRU10137"/>
    </source>
</evidence>
<dbReference type="RefSeq" id="WP_114189233.1">
    <property type="nucleotide sequence ID" value="NZ_BJYU01000234.1"/>
</dbReference>
<evidence type="ECO:0000313" key="8">
    <source>
        <dbReference type="Proteomes" id="UP000321085"/>
    </source>
</evidence>
<keyword evidence="2" id="KW-0238">DNA-binding</keyword>
<dbReference type="AlphaFoldDB" id="A0A512C3F0"/>
<dbReference type="GO" id="GO:0000150">
    <property type="term" value="F:DNA strand exchange activity"/>
    <property type="evidence" value="ECO:0007669"/>
    <property type="project" value="InterPro"/>
</dbReference>
<dbReference type="PANTHER" id="PTHR30461">
    <property type="entry name" value="DNA-INVERTASE FROM LAMBDOID PROPHAGE"/>
    <property type="match status" value="1"/>
</dbReference>
<dbReference type="Pfam" id="PF00239">
    <property type="entry name" value="Resolvase"/>
    <property type="match status" value="1"/>
</dbReference>
<gene>
    <name evidence="7" type="ORF">MAE02_64290</name>
</gene>
<dbReference type="EMBL" id="BJYU01000234">
    <property type="protein sequence ID" value="GEO18733.1"/>
    <property type="molecule type" value="Genomic_DNA"/>
</dbReference>
<dbReference type="PROSITE" id="PS51736">
    <property type="entry name" value="RECOMBINASES_3"/>
    <property type="match status" value="1"/>
</dbReference>
<evidence type="ECO:0000259" key="6">
    <source>
        <dbReference type="PROSITE" id="PS51736"/>
    </source>
</evidence>
<reference evidence="7 8" key="1">
    <citation type="submission" date="2019-07" db="EMBL/GenBank/DDBJ databases">
        <title>Whole genome shotgun sequence of Microvirga aerophila NBRC 106136.</title>
        <authorList>
            <person name="Hosoyama A."/>
            <person name="Uohara A."/>
            <person name="Ohji S."/>
            <person name="Ichikawa N."/>
        </authorList>
    </citation>
    <scope>NUCLEOTIDE SEQUENCE [LARGE SCALE GENOMIC DNA]</scope>
    <source>
        <strain evidence="7 8">NBRC 106136</strain>
    </source>
</reference>
<protein>
    <submittedName>
        <fullName evidence="7">Resolvase</fullName>
    </submittedName>
</protein>
<dbReference type="Pfam" id="PF07508">
    <property type="entry name" value="Recombinase"/>
    <property type="match status" value="1"/>
</dbReference>
<dbReference type="GO" id="GO:0003677">
    <property type="term" value="F:DNA binding"/>
    <property type="evidence" value="ECO:0007669"/>
    <property type="project" value="UniProtKB-KW"/>
</dbReference>
<keyword evidence="1" id="KW-0229">DNA integration</keyword>
<comment type="caution">
    <text evidence="7">The sequence shown here is derived from an EMBL/GenBank/DDBJ whole genome shotgun (WGS) entry which is preliminary data.</text>
</comment>
<dbReference type="InterPro" id="IPR011109">
    <property type="entry name" value="DNA_bind_recombinase_dom"/>
</dbReference>
<evidence type="ECO:0000256" key="1">
    <source>
        <dbReference type="ARBA" id="ARBA00022908"/>
    </source>
</evidence>
<dbReference type="PROSITE" id="PS00397">
    <property type="entry name" value="RECOMBINASES_1"/>
    <property type="match status" value="1"/>
</dbReference>
<organism evidence="7 8">
    <name type="scientific">Microvirga aerophila</name>
    <dbReference type="NCBI Taxonomy" id="670291"/>
    <lineage>
        <taxon>Bacteria</taxon>
        <taxon>Pseudomonadati</taxon>
        <taxon>Pseudomonadota</taxon>
        <taxon>Alphaproteobacteria</taxon>
        <taxon>Hyphomicrobiales</taxon>
        <taxon>Methylobacteriaceae</taxon>
        <taxon>Microvirga</taxon>
    </lineage>
</organism>
<dbReference type="InterPro" id="IPR006119">
    <property type="entry name" value="Resolv_N"/>
</dbReference>
<name>A0A512C3F0_9HYPH</name>
<proteinExistence type="predicted"/>
<keyword evidence="8" id="KW-1185">Reference proteome</keyword>
<dbReference type="InterPro" id="IPR006118">
    <property type="entry name" value="Recombinase_CS"/>
</dbReference>
<dbReference type="Proteomes" id="UP000321085">
    <property type="component" value="Unassembled WGS sequence"/>
</dbReference>
<dbReference type="CDD" id="cd00338">
    <property type="entry name" value="Ser_Recombinase"/>
    <property type="match status" value="1"/>
</dbReference>
<dbReference type="PANTHER" id="PTHR30461:SF2">
    <property type="entry name" value="SERINE RECOMBINASE PINE-RELATED"/>
    <property type="match status" value="1"/>
</dbReference>
<evidence type="ECO:0000256" key="2">
    <source>
        <dbReference type="ARBA" id="ARBA00023125"/>
    </source>
</evidence>
<accession>A0A512C3F0</accession>
<dbReference type="InterPro" id="IPR036162">
    <property type="entry name" value="Resolvase-like_N_sf"/>
</dbReference>
<dbReference type="Gene3D" id="3.40.50.1390">
    <property type="entry name" value="Resolvase, N-terminal catalytic domain"/>
    <property type="match status" value="1"/>
</dbReference>
<feature type="active site" description="O-(5'-phospho-DNA)-serine intermediate" evidence="4 5">
    <location>
        <position position="11"/>
    </location>
</feature>
<dbReference type="GO" id="GO:0015074">
    <property type="term" value="P:DNA integration"/>
    <property type="evidence" value="ECO:0007669"/>
    <property type="project" value="UniProtKB-KW"/>
</dbReference>
<keyword evidence="3" id="KW-0233">DNA recombination</keyword>
<dbReference type="SMART" id="SM00857">
    <property type="entry name" value="Resolvase"/>
    <property type="match status" value="1"/>
</dbReference>
<evidence type="ECO:0000313" key="7">
    <source>
        <dbReference type="EMBL" id="GEO18733.1"/>
    </source>
</evidence>